<name>A0ABM8PEV9_9HYPH</name>
<dbReference type="PROSITE" id="PS52029">
    <property type="entry name" value="LD_TPASE"/>
    <property type="match status" value="1"/>
</dbReference>
<dbReference type="PANTHER" id="PTHR36699:SF1">
    <property type="entry name" value="L,D-TRANSPEPTIDASE YAFK-RELATED"/>
    <property type="match status" value="1"/>
</dbReference>
<evidence type="ECO:0000256" key="2">
    <source>
        <dbReference type="ARBA" id="ARBA00005992"/>
    </source>
</evidence>
<evidence type="ECO:0000259" key="9">
    <source>
        <dbReference type="PROSITE" id="PS52029"/>
    </source>
</evidence>
<dbReference type="InterPro" id="IPR005490">
    <property type="entry name" value="LD_TPept_cat_dom"/>
</dbReference>
<evidence type="ECO:0000313" key="10">
    <source>
        <dbReference type="EMBL" id="CAD7025785.1"/>
    </source>
</evidence>
<dbReference type="EMBL" id="CABFWE030000002">
    <property type="protein sequence ID" value="CAD7025785.1"/>
    <property type="molecule type" value="Genomic_DNA"/>
</dbReference>
<comment type="similarity">
    <text evidence="2">Belongs to the YkuD family.</text>
</comment>
<dbReference type="Proteomes" id="UP000601041">
    <property type="component" value="Unassembled WGS sequence"/>
</dbReference>
<evidence type="ECO:0000256" key="8">
    <source>
        <dbReference type="SAM" id="MobiDB-lite"/>
    </source>
</evidence>
<dbReference type="Pfam" id="PF03734">
    <property type="entry name" value="YkuD"/>
    <property type="match status" value="1"/>
</dbReference>
<feature type="domain" description="L,D-TPase catalytic" evidence="9">
    <location>
        <begin position="85"/>
        <end position="216"/>
    </location>
</feature>
<dbReference type="SUPFAM" id="SSF141523">
    <property type="entry name" value="L,D-transpeptidase catalytic domain-like"/>
    <property type="match status" value="1"/>
</dbReference>
<feature type="active site" description="Nucleophile" evidence="7">
    <location>
        <position position="185"/>
    </location>
</feature>
<keyword evidence="11" id="KW-1185">Reference proteome</keyword>
<evidence type="ECO:0000256" key="6">
    <source>
        <dbReference type="ARBA" id="ARBA00023316"/>
    </source>
</evidence>
<evidence type="ECO:0000256" key="4">
    <source>
        <dbReference type="ARBA" id="ARBA00022960"/>
    </source>
</evidence>
<evidence type="ECO:0000256" key="3">
    <source>
        <dbReference type="ARBA" id="ARBA00022679"/>
    </source>
</evidence>
<dbReference type="PANTHER" id="PTHR36699">
    <property type="entry name" value="LD-TRANSPEPTIDASE"/>
    <property type="match status" value="1"/>
</dbReference>
<dbReference type="InterPro" id="IPR038063">
    <property type="entry name" value="Transpep_catalytic_dom"/>
</dbReference>
<sequence length="380" mass="41035">MVSKSSTKSSTDVRGMHLIATVRSRKTSLQHAIRRLAGMAAVGLLLSSCVAADMALDGAAKAPPQIPSKMIAEMSKKGMKVESPVLVRIFKQESELEVWKMDGAGRYALLKTYPMCRWSGKLGPKTKNGDRQAPEGFYHVTAGMLNPKSQYYVSFNLGYPNRLESALGYTGDALMVHGACSSAGCYALTDQGVGEIYAIVSKALSSGQNHFQVQAYPFRMTADNMALHRSDENLPFWRMLKEGYDAFELTKQQPKVSACGRRYVFNTAFEGGEPRDPLAACPIPVTQPDPQIMAKIDAEKQKVDAALAESKASPVTAYVDGGMHPSFRTLLEKNGPEKLAASISGIKYPVSRPEAALADPFQGARKRAGAGSISDQASGN</sequence>
<dbReference type="CDD" id="cd16913">
    <property type="entry name" value="YkuD_like"/>
    <property type="match status" value="1"/>
</dbReference>
<protein>
    <submittedName>
        <fullName evidence="10">Transpeptidase</fullName>
    </submittedName>
</protein>
<evidence type="ECO:0000256" key="7">
    <source>
        <dbReference type="PROSITE-ProRule" id="PRU01373"/>
    </source>
</evidence>
<reference evidence="10 11" key="1">
    <citation type="submission" date="2020-11" db="EMBL/GenBank/DDBJ databases">
        <authorList>
            <person name="Lassalle F."/>
        </authorList>
    </citation>
    <scope>NUCLEOTIDE SEQUENCE [LARGE SCALE GENOMIC DNA]</scope>
    <source>
        <strain evidence="10 11">AB21</strain>
    </source>
</reference>
<evidence type="ECO:0000256" key="1">
    <source>
        <dbReference type="ARBA" id="ARBA00004752"/>
    </source>
</evidence>
<accession>A0ABM8PEV9</accession>
<feature type="active site" description="Proton donor/acceptor" evidence="7">
    <location>
        <position position="177"/>
    </location>
</feature>
<keyword evidence="5 7" id="KW-0573">Peptidoglycan synthesis</keyword>
<evidence type="ECO:0000313" key="11">
    <source>
        <dbReference type="Proteomes" id="UP000601041"/>
    </source>
</evidence>
<evidence type="ECO:0000256" key="5">
    <source>
        <dbReference type="ARBA" id="ARBA00022984"/>
    </source>
</evidence>
<gene>
    <name evidence="10" type="ORF">RHAB21_01174</name>
</gene>
<feature type="region of interest" description="Disordered" evidence="8">
    <location>
        <begin position="358"/>
        <end position="380"/>
    </location>
</feature>
<keyword evidence="3" id="KW-0808">Transferase</keyword>
<comment type="caution">
    <text evidence="10">The sequence shown here is derived from an EMBL/GenBank/DDBJ whole genome shotgun (WGS) entry which is preliminary data.</text>
</comment>
<proteinExistence type="inferred from homology"/>
<comment type="pathway">
    <text evidence="1 7">Cell wall biogenesis; peptidoglycan biosynthesis.</text>
</comment>
<keyword evidence="4 7" id="KW-0133">Cell shape</keyword>
<keyword evidence="6 7" id="KW-0961">Cell wall biogenesis/degradation</keyword>
<organism evidence="10 11">
    <name type="scientific">Pseudorhizobium halotolerans</name>
    <dbReference type="NCBI Taxonomy" id="1233081"/>
    <lineage>
        <taxon>Bacteria</taxon>
        <taxon>Pseudomonadati</taxon>
        <taxon>Pseudomonadota</taxon>
        <taxon>Alphaproteobacteria</taxon>
        <taxon>Hyphomicrobiales</taxon>
        <taxon>Rhizobiaceae</taxon>
        <taxon>Rhizobium/Agrobacterium group</taxon>
        <taxon>Pseudorhizobium</taxon>
    </lineage>
</organism>